<dbReference type="RefSeq" id="WP_028843029.1">
    <property type="nucleotide sequence ID" value="NZ_CP008796.1"/>
</dbReference>
<proteinExistence type="predicted"/>
<evidence type="ECO:0000313" key="2">
    <source>
        <dbReference type="Proteomes" id="UP000028481"/>
    </source>
</evidence>
<evidence type="ECO:0000313" key="1">
    <source>
        <dbReference type="EMBL" id="AIH03822.1"/>
    </source>
</evidence>
<name>A0A075WYT3_9BACT</name>
<gene>
    <name evidence="1" type="ORF">HL41_02900</name>
</gene>
<dbReference type="EMBL" id="CP008796">
    <property type="protein sequence ID" value="AIH03822.1"/>
    <property type="molecule type" value="Genomic_DNA"/>
</dbReference>
<accession>A0A075WYT3</accession>
<organism evidence="1 2">
    <name type="scientific">Thermodesulfobacterium commune DSM 2178</name>
    <dbReference type="NCBI Taxonomy" id="289377"/>
    <lineage>
        <taxon>Bacteria</taxon>
        <taxon>Pseudomonadati</taxon>
        <taxon>Thermodesulfobacteriota</taxon>
        <taxon>Thermodesulfobacteria</taxon>
        <taxon>Thermodesulfobacteriales</taxon>
        <taxon>Thermodesulfobacteriaceae</taxon>
        <taxon>Thermodesulfobacterium</taxon>
    </lineage>
</organism>
<dbReference type="PaxDb" id="289377-HL41_02900"/>
<dbReference type="HOGENOM" id="CLU_2940314_0_0_0"/>
<keyword evidence="2" id="KW-1185">Reference proteome</keyword>
<protein>
    <submittedName>
        <fullName evidence="1">Uncharacterized protein</fullName>
    </submittedName>
</protein>
<dbReference type="Proteomes" id="UP000028481">
    <property type="component" value="Chromosome"/>
</dbReference>
<reference evidence="1 2" key="1">
    <citation type="journal article" date="2015" name="Genome Announc.">
        <title>Genome Sequence of a Sulfate-Reducing Thermophilic Bacterium, Thermodesulfobacterium commune DSM 2178T (Phylum Thermodesulfobacteria).</title>
        <authorList>
            <person name="Bhatnagar S."/>
            <person name="Badger J.H."/>
            <person name="Madupu R."/>
            <person name="Khouri H.M."/>
            <person name="O'Connor E.M."/>
            <person name="Robb F.T."/>
            <person name="Ward N.L."/>
            <person name="Eisen J.A."/>
        </authorList>
    </citation>
    <scope>NUCLEOTIDE SEQUENCE [LARGE SCALE GENOMIC DNA]</scope>
    <source>
        <strain evidence="1 2">DSM 2178</strain>
    </source>
</reference>
<dbReference type="KEGG" id="tcm:HL41_02900"/>
<sequence>MAAGFIWLRFLRTYSMIGLPNKGTRGLGISSVRGRSLVPNPAARIKALTFIYDFNKRRAG</sequence>
<dbReference type="AlphaFoldDB" id="A0A075WYT3"/>